<comment type="caution">
    <text evidence="1">The sequence shown here is derived from an EMBL/GenBank/DDBJ whole genome shotgun (WGS) entry which is preliminary data.</text>
</comment>
<organism evidence="1 2">
    <name type="scientific">Diphasiastrum complanatum</name>
    <name type="common">Issler's clubmoss</name>
    <name type="synonym">Lycopodium complanatum</name>
    <dbReference type="NCBI Taxonomy" id="34168"/>
    <lineage>
        <taxon>Eukaryota</taxon>
        <taxon>Viridiplantae</taxon>
        <taxon>Streptophyta</taxon>
        <taxon>Embryophyta</taxon>
        <taxon>Tracheophyta</taxon>
        <taxon>Lycopodiopsida</taxon>
        <taxon>Lycopodiales</taxon>
        <taxon>Lycopodiaceae</taxon>
        <taxon>Lycopodioideae</taxon>
        <taxon>Diphasiastrum</taxon>
    </lineage>
</organism>
<accession>A0ACC2BM00</accession>
<gene>
    <name evidence="1" type="ORF">O6H91_14G019300</name>
</gene>
<name>A0ACC2BM00_DIPCM</name>
<dbReference type="EMBL" id="CM055105">
    <property type="protein sequence ID" value="KAJ7530790.1"/>
    <property type="molecule type" value="Genomic_DNA"/>
</dbReference>
<reference evidence="2" key="1">
    <citation type="journal article" date="2024" name="Proc. Natl. Acad. Sci. U.S.A.">
        <title>Extraordinary preservation of gene collinearity over three hundred million years revealed in homosporous lycophytes.</title>
        <authorList>
            <person name="Li C."/>
            <person name="Wickell D."/>
            <person name="Kuo L.Y."/>
            <person name="Chen X."/>
            <person name="Nie B."/>
            <person name="Liao X."/>
            <person name="Peng D."/>
            <person name="Ji J."/>
            <person name="Jenkins J."/>
            <person name="Williams M."/>
            <person name="Shu S."/>
            <person name="Plott C."/>
            <person name="Barry K."/>
            <person name="Rajasekar S."/>
            <person name="Grimwood J."/>
            <person name="Han X."/>
            <person name="Sun S."/>
            <person name="Hou Z."/>
            <person name="He W."/>
            <person name="Dai G."/>
            <person name="Sun C."/>
            <person name="Schmutz J."/>
            <person name="Leebens-Mack J.H."/>
            <person name="Li F.W."/>
            <person name="Wang L."/>
        </authorList>
    </citation>
    <scope>NUCLEOTIDE SEQUENCE [LARGE SCALE GENOMIC DNA]</scope>
    <source>
        <strain evidence="2">cv. PW_Plant_1</strain>
    </source>
</reference>
<evidence type="ECO:0000313" key="2">
    <source>
        <dbReference type="Proteomes" id="UP001162992"/>
    </source>
</evidence>
<keyword evidence="2" id="KW-1185">Reference proteome</keyword>
<protein>
    <submittedName>
        <fullName evidence="1">Uncharacterized protein</fullName>
    </submittedName>
</protein>
<dbReference type="Proteomes" id="UP001162992">
    <property type="component" value="Chromosome 14"/>
</dbReference>
<proteinExistence type="predicted"/>
<sequence length="351" mass="39325">MCVCVCLLVMPLAVLKEMGIPSARNFLRVSLSKPFKFYECVRSLSNQQQQHGLLAKSSFPSNEHLSSATNPTSAQTRTLNFSTKLDSVDSLAYWRQSGKPFESFLPTFIKLRVTVQQSPRLDASRYNTKRLKSMFNITCRHSTFPPRPVLKILDNNDNSNNASFPDVLAHIYSNRSISTDVDKESHSATKLKTGPPKSLDDFQHEEIVGPTVDKDLSATANELRECLEKLTNSMLHLTSAFKALAVLQIVGALWAGIVVSPNHHTLLLINMSGAVLAISLAYFLRQAQKSMLFFSKLEDRSRLRIITLSLQVIKAFFEFISRTNVVVRVVSVGVLLTLLVDIWLLYGKHLV</sequence>
<evidence type="ECO:0000313" key="1">
    <source>
        <dbReference type="EMBL" id="KAJ7530790.1"/>
    </source>
</evidence>